<dbReference type="PANTHER" id="PTHR37423:SF5">
    <property type="entry name" value="SOLUBLE LYTIC MUREIN TRANSGLYCOSYLASE"/>
    <property type="match status" value="1"/>
</dbReference>
<dbReference type="Pfam" id="PF00760">
    <property type="entry name" value="Cucumo_coat"/>
    <property type="match status" value="1"/>
</dbReference>
<evidence type="ECO:0000256" key="2">
    <source>
        <dbReference type="ARBA" id="ARBA00022729"/>
    </source>
</evidence>
<sequence>MQEQRRQAPALLSVIRSSLWLPLLVLPGLFATSYASVNIDLLNLTSSQTAQQSLELAHQRELYQQAQNAYKKQRYHQFRKLSAQLNDYPLQPYLEYKALMFKPSKLTNAQIHHFLQANEETVIGNRFRSKLIKHSARSHNWKRLIDIYQPGYGVSAQCHYFNALLHTNQQAIAYPKIENLWLSSSSLPKACDAVFDKWQSAGNKTPEIIWQRFKLTMSVNNYRLARFLVKSMPAKDAAIARKWLKIHKKPQLVTSPEMLNIQHPDKSAILQHGIKRLSYKDITLAMNVYHQIKQASFTKQQNAELTRHFGLRLARAHMPDASLWLARIPESYADKQVKEWRIRTAIRQGDWNLVLSSIDKLELDKQADYRWQYWWAYANEQIGNTDDATGIYQYLANKRSYYGFLAADHLNRPYSFEDTPVEPSAEAMNIVFQQPEALRAREFYFMGEILPARREWHKLIKHINNEQRLAASKIAQAWNWHDRAIITMGKTRYRDDIELRFPLHLDNKVLNWSTQRRIDPAWTYAIIRRESAFMSDARSSVGAMGLMQLMPNTARQVARQFKIRYRGKNSLLASNTNISLGTGYLERMLNKLDSQQVLATAAYNAGPHRVEKWLPERHTMDAIRWIETIPFTETREYVSNVLAYMAIYEHRMDRQVTRLSHRMPPVPARNPSTPVIPATAITDTANTPAKTLPTVQTQIKSTNGPS</sequence>
<dbReference type="Pfam" id="PF14718">
    <property type="entry name" value="SLT_L"/>
    <property type="match status" value="1"/>
</dbReference>
<dbReference type="InterPro" id="IPR012289">
    <property type="entry name" value="Lytic_TGlycosylase_superhlx_L"/>
</dbReference>
<accession>A0A370DBZ1</accession>
<dbReference type="Gene3D" id="1.10.530.10">
    <property type="match status" value="1"/>
</dbReference>
<evidence type="ECO:0000259" key="3">
    <source>
        <dbReference type="Pfam" id="PF01464"/>
    </source>
</evidence>
<dbReference type="Gene3D" id="1.25.20.10">
    <property type="entry name" value="Bacterial muramidases"/>
    <property type="match status" value="1"/>
</dbReference>
<dbReference type="Gene3D" id="1.10.1240.20">
    <property type="entry name" value="Lytic transglycosylase, superhelical linker domain"/>
    <property type="match status" value="1"/>
</dbReference>
<organism evidence="5 6">
    <name type="scientific">endosymbiont of Galathealinum brachiosum</name>
    <dbReference type="NCBI Taxonomy" id="2200906"/>
    <lineage>
        <taxon>Bacteria</taxon>
        <taxon>Pseudomonadati</taxon>
        <taxon>Pseudomonadota</taxon>
        <taxon>Gammaproteobacteria</taxon>
        <taxon>sulfur-oxidizing symbionts</taxon>
    </lineage>
</organism>
<dbReference type="SUPFAM" id="SSF48435">
    <property type="entry name" value="Bacterial muramidases"/>
    <property type="match status" value="1"/>
</dbReference>
<comment type="similarity">
    <text evidence="1">Belongs to the transglycosylase Slt family.</text>
</comment>
<dbReference type="CDD" id="cd13401">
    <property type="entry name" value="Slt70-like"/>
    <property type="match status" value="1"/>
</dbReference>
<dbReference type="Proteomes" id="UP000254266">
    <property type="component" value="Unassembled WGS sequence"/>
</dbReference>
<evidence type="ECO:0000256" key="1">
    <source>
        <dbReference type="ARBA" id="ARBA00007734"/>
    </source>
</evidence>
<protein>
    <recommendedName>
        <fullName evidence="7">Lytic murein transglycosylase</fullName>
    </recommendedName>
</protein>
<evidence type="ECO:0000313" key="6">
    <source>
        <dbReference type="Proteomes" id="UP000254266"/>
    </source>
</evidence>
<feature type="domain" description="Transglycosylase SLT" evidence="3">
    <location>
        <begin position="511"/>
        <end position="621"/>
    </location>
</feature>
<dbReference type="InterPro" id="IPR023346">
    <property type="entry name" value="Lysozyme-like_dom_sf"/>
</dbReference>
<evidence type="ECO:0008006" key="7">
    <source>
        <dbReference type="Google" id="ProtNLM"/>
    </source>
</evidence>
<dbReference type="InterPro" id="IPR037061">
    <property type="entry name" value="Lytic_TGlycoase_superhlx_L_sf"/>
</dbReference>
<dbReference type="AlphaFoldDB" id="A0A370DBZ1"/>
<keyword evidence="2" id="KW-0732">Signal</keyword>
<dbReference type="GO" id="GO:0042597">
    <property type="term" value="C:periplasmic space"/>
    <property type="evidence" value="ECO:0007669"/>
    <property type="project" value="InterPro"/>
</dbReference>
<gene>
    <name evidence="5" type="ORF">DIZ80_08850</name>
</gene>
<evidence type="ECO:0000259" key="4">
    <source>
        <dbReference type="Pfam" id="PF14718"/>
    </source>
</evidence>
<keyword evidence="6" id="KW-1185">Reference proteome</keyword>
<dbReference type="SUPFAM" id="SSF53955">
    <property type="entry name" value="Lysozyme-like"/>
    <property type="match status" value="1"/>
</dbReference>
<feature type="domain" description="Lytic transglycosylase superhelical linker" evidence="4">
    <location>
        <begin position="432"/>
        <end position="497"/>
    </location>
</feature>
<dbReference type="GO" id="GO:0004553">
    <property type="term" value="F:hydrolase activity, hydrolyzing O-glycosyl compounds"/>
    <property type="evidence" value="ECO:0007669"/>
    <property type="project" value="InterPro"/>
</dbReference>
<name>A0A370DBZ1_9GAMM</name>
<proteinExistence type="inferred from homology"/>
<dbReference type="PANTHER" id="PTHR37423">
    <property type="entry name" value="SOLUBLE LYTIC MUREIN TRANSGLYCOSYLASE-RELATED"/>
    <property type="match status" value="1"/>
</dbReference>
<evidence type="ECO:0000313" key="5">
    <source>
        <dbReference type="EMBL" id="RDH82393.1"/>
    </source>
</evidence>
<dbReference type="Pfam" id="PF01464">
    <property type="entry name" value="SLT"/>
    <property type="match status" value="1"/>
</dbReference>
<comment type="caution">
    <text evidence="5">The sequence shown here is derived from an EMBL/GenBank/DDBJ whole genome shotgun (WGS) entry which is preliminary data.</text>
</comment>
<dbReference type="EMBL" id="QFXC01000011">
    <property type="protein sequence ID" value="RDH82393.1"/>
    <property type="molecule type" value="Genomic_DNA"/>
</dbReference>
<dbReference type="InterPro" id="IPR008939">
    <property type="entry name" value="Lytic_TGlycosylase_superhlx_U"/>
</dbReference>
<reference evidence="5 6" key="1">
    <citation type="journal article" date="2018" name="ISME J.">
        <title>Endosymbiont genomes yield clues of tubeworm success.</title>
        <authorList>
            <person name="Li Y."/>
            <person name="Liles M.R."/>
            <person name="Halanych K.M."/>
        </authorList>
    </citation>
    <scope>NUCLEOTIDE SEQUENCE [LARGE SCALE GENOMIC DNA]</scope>
    <source>
        <strain evidence="5">A1464</strain>
    </source>
</reference>
<dbReference type="InterPro" id="IPR008258">
    <property type="entry name" value="Transglycosylase_SLT_dom_1"/>
</dbReference>